<proteinExistence type="predicted"/>
<protein>
    <submittedName>
        <fullName evidence="1">Uncharacterized protein</fullName>
    </submittedName>
</protein>
<name>A0A6C0EEB8_9ZZZZ</name>
<accession>A0A6C0EEB8</accession>
<dbReference type="AlphaFoldDB" id="A0A6C0EEB8"/>
<evidence type="ECO:0000313" key="1">
    <source>
        <dbReference type="EMBL" id="QHT27258.1"/>
    </source>
</evidence>
<dbReference type="EMBL" id="MN739821">
    <property type="protein sequence ID" value="QHT27258.1"/>
    <property type="molecule type" value="Genomic_DNA"/>
</dbReference>
<sequence>MYGFFQTAQAPLQFVWCSAGLQNNGIPPLVLWNSISTTPIYISVSGASPSVYTNQRGTLSYTFTKSGKTTGTSTGTATSSTSFTDSTNTATGTSNYNLTIKDANTGQQNIYTSQMNWGLL</sequence>
<organism evidence="1">
    <name type="scientific">viral metagenome</name>
    <dbReference type="NCBI Taxonomy" id="1070528"/>
    <lineage>
        <taxon>unclassified sequences</taxon>
        <taxon>metagenomes</taxon>
        <taxon>organismal metagenomes</taxon>
    </lineage>
</organism>
<reference evidence="1" key="1">
    <citation type="journal article" date="2020" name="Nature">
        <title>Giant virus diversity and host interactions through global metagenomics.</title>
        <authorList>
            <person name="Schulz F."/>
            <person name="Roux S."/>
            <person name="Paez-Espino D."/>
            <person name="Jungbluth S."/>
            <person name="Walsh D.A."/>
            <person name="Denef V.J."/>
            <person name="McMahon K.D."/>
            <person name="Konstantinidis K.T."/>
            <person name="Eloe-Fadrosh E.A."/>
            <person name="Kyrpides N.C."/>
            <person name="Woyke T."/>
        </authorList>
    </citation>
    <scope>NUCLEOTIDE SEQUENCE</scope>
    <source>
        <strain evidence="1">GVMAG-M-3300023179-33</strain>
    </source>
</reference>